<name>A0ABS1SPE9_9MICO</name>
<keyword evidence="2" id="KW-1185">Reference proteome</keyword>
<protein>
    <submittedName>
        <fullName evidence="1">Uncharacterized protein</fullName>
    </submittedName>
</protein>
<dbReference type="Proteomes" id="UP001646141">
    <property type="component" value="Unassembled WGS sequence"/>
</dbReference>
<dbReference type="RefSeq" id="WP_202381833.1">
    <property type="nucleotide sequence ID" value="NZ_BAAAMA010000002.1"/>
</dbReference>
<accession>A0ABS1SPE9</accession>
<evidence type="ECO:0000313" key="1">
    <source>
        <dbReference type="EMBL" id="MBL3689800.1"/>
    </source>
</evidence>
<comment type="caution">
    <text evidence="1">The sequence shown here is derived from an EMBL/GenBank/DDBJ whole genome shotgun (WGS) entry which is preliminary data.</text>
</comment>
<evidence type="ECO:0000313" key="2">
    <source>
        <dbReference type="Proteomes" id="UP001646141"/>
    </source>
</evidence>
<dbReference type="EMBL" id="QYAD01000002">
    <property type="protein sequence ID" value="MBL3689800.1"/>
    <property type="molecule type" value="Genomic_DNA"/>
</dbReference>
<reference evidence="1 2" key="1">
    <citation type="submission" date="2018-09" db="EMBL/GenBank/DDBJ databases">
        <title>Comparative genomics of Leucobacter spp.</title>
        <authorList>
            <person name="Reis A.C."/>
            <person name="Kolvenbach B.A."/>
            <person name="Corvini P.F.X."/>
            <person name="Nunes O.C."/>
        </authorList>
    </citation>
    <scope>NUCLEOTIDE SEQUENCE [LARGE SCALE GENOMIC DNA]</scope>
    <source>
        <strain evidence="1 2">L-1</strain>
    </source>
</reference>
<proteinExistence type="predicted"/>
<organism evidence="1 2">
    <name type="scientific">Leucobacter chromiireducens subsp. chromiireducens</name>
    <dbReference type="NCBI Taxonomy" id="660067"/>
    <lineage>
        <taxon>Bacteria</taxon>
        <taxon>Bacillati</taxon>
        <taxon>Actinomycetota</taxon>
        <taxon>Actinomycetes</taxon>
        <taxon>Micrococcales</taxon>
        <taxon>Microbacteriaceae</taxon>
        <taxon>Leucobacter</taxon>
    </lineage>
</organism>
<gene>
    <name evidence="1" type="ORF">D3226_07470</name>
</gene>
<sequence length="407" mass="41690">MSVSRFRLRTGLLAGALVLLAGGLGLASVLQPPRLTGVEVRPAALVAGDGARVVLRLSQDVRAVSAGDIQSDPELPVRATSDGNEVVLTLGESLEYGAALRVRARVESAATGAGAVIETVLHAPDTTVATLVRDERGDRILGAGLVSGAAGFELTPAPRIQEYAMLPDRALVVAETGAGRAELSSVRIASGTVEPVIRDTAAELTELRTEATVLAAGIVVTGLQLGPDPTRRTLLLFDARGAFAAPAVVAAADGSPIAVERWRFLPGTSAVVLRDTAGVLWRADPLLGEAATPMPASAPEAAALGEPDRIVGAGGETVTVARDRGSLRSAREGVERTLFAPAAAHSRIGALCAAPNGRALAVEVIAADAESDGRAVRPGATRSTTVFLDIRTGAQLRSAIGFSPNWC</sequence>